<evidence type="ECO:0000313" key="3">
    <source>
        <dbReference type="Proteomes" id="UP000256326"/>
    </source>
</evidence>
<keyword evidence="1" id="KW-0812">Transmembrane</keyword>
<sequence length="60" mass="6497">MGIFLVVEATQSGMWILVAVGMVFVVMPLFNIGCCAAGNCSVPTRNSKKNGDKVEYEEIK</sequence>
<dbReference type="AlphaFoldDB" id="A0A3D9CS41"/>
<dbReference type="EMBL" id="QNUG01000034">
    <property type="protein sequence ID" value="REC68554.1"/>
    <property type="molecule type" value="Genomic_DNA"/>
</dbReference>
<name>A0A3D9CS41_9FLAO</name>
<dbReference type="Proteomes" id="UP000256326">
    <property type="component" value="Unassembled WGS sequence"/>
</dbReference>
<evidence type="ECO:0000313" key="2">
    <source>
        <dbReference type="EMBL" id="REC68554.1"/>
    </source>
</evidence>
<organism evidence="2 3">
    <name type="scientific">Epilithonimonas hispanica</name>
    <dbReference type="NCBI Taxonomy" id="358687"/>
    <lineage>
        <taxon>Bacteria</taxon>
        <taxon>Pseudomonadati</taxon>
        <taxon>Bacteroidota</taxon>
        <taxon>Flavobacteriia</taxon>
        <taxon>Flavobacteriales</taxon>
        <taxon>Weeksellaceae</taxon>
        <taxon>Chryseobacterium group</taxon>
        <taxon>Epilithonimonas</taxon>
    </lineage>
</organism>
<feature type="transmembrane region" description="Helical" evidence="1">
    <location>
        <begin position="14"/>
        <end position="40"/>
    </location>
</feature>
<evidence type="ECO:0000256" key="1">
    <source>
        <dbReference type="SAM" id="Phobius"/>
    </source>
</evidence>
<keyword evidence="3" id="KW-1185">Reference proteome</keyword>
<reference evidence="2 3" key="1">
    <citation type="journal article" date="2006" name="Int. J. Syst. Evol. Microbiol.">
        <title>Chryseobacterium hispanicum sp. nov., isolated from the drinking water distribution system of Sevilla, Spain.</title>
        <authorList>
            <person name="Gallego V."/>
            <person name="Garcia M.T."/>
            <person name="Ventosa A."/>
        </authorList>
    </citation>
    <scope>NUCLEOTIDE SEQUENCE [LARGE SCALE GENOMIC DNA]</scope>
    <source>
        <strain evidence="2 3">KCTC 22104</strain>
    </source>
</reference>
<gene>
    <name evidence="2" type="ORF">DRF58_13890</name>
</gene>
<keyword evidence="1" id="KW-1133">Transmembrane helix</keyword>
<comment type="caution">
    <text evidence="2">The sequence shown here is derived from an EMBL/GenBank/DDBJ whole genome shotgun (WGS) entry which is preliminary data.</text>
</comment>
<proteinExistence type="predicted"/>
<keyword evidence="1" id="KW-0472">Membrane</keyword>
<protein>
    <submittedName>
        <fullName evidence="2">Uncharacterized protein</fullName>
    </submittedName>
</protein>
<accession>A0A3D9CS41</accession>